<dbReference type="Pfam" id="PF14905">
    <property type="entry name" value="OMP_b-brl_3"/>
    <property type="match status" value="1"/>
</dbReference>
<evidence type="ECO:0000259" key="2">
    <source>
        <dbReference type="Pfam" id="PF14905"/>
    </source>
</evidence>
<proteinExistence type="predicted"/>
<organism evidence="3 4">
    <name type="scientific">Sediminicola luteus</name>
    <dbReference type="NCBI Taxonomy" id="319238"/>
    <lineage>
        <taxon>Bacteria</taxon>
        <taxon>Pseudomonadati</taxon>
        <taxon>Bacteroidota</taxon>
        <taxon>Flavobacteriia</taxon>
        <taxon>Flavobacteriales</taxon>
        <taxon>Flavobacteriaceae</taxon>
        <taxon>Sediminicola</taxon>
    </lineage>
</organism>
<dbReference type="InterPro" id="IPR008969">
    <property type="entry name" value="CarboxyPept-like_regulatory"/>
</dbReference>
<keyword evidence="1" id="KW-0732">Signal</keyword>
<feature type="chain" id="PRO_5012133071" description="Outer membrane protein beta-barrel domain-containing protein" evidence="1">
    <location>
        <begin position="25"/>
        <end position="765"/>
    </location>
</feature>
<sequence length="765" mass="87050">MDMLFKKGFLGIALLVFSFSVAQAQEEVWLNGKVLDSTTLSPLPFVNVVTEIAGEWKGCITDEKGVFSLGPLHLGKYTLTFSSLGYATRKETMQLNPKMPPTTIWMSPSAETLDEVVLIAEVDRNTTGMGVTSYTINKEVQANSFTATDVVKFIPGITVDLNKTIRYQGTGNLRVRVNGVDRPLSYLKRLDMAFVKRVEVLENDSSVAADVGVVLNFIVSKANVESLYGNLVVDIPTRSDLVYAFPSLDLGYSMGKLDIFASYNGEWVYLDQKNKESKTIFDQDVYWQSHMEYDQRNTAQTGHFGLSYPFSKQWRLDYYGTYTYFSNELIGAFSQYLERAEETWEAQGERWDDDANREQYHALTLNGENELWDYSLNTAFSDLRASRNTAYVYADQTVKADQETAQTFYKLRFDTGYDLKEKGRLKAGLYFRYRHLNDPVFQSFDFKEWVGASYIEYRKKWKNWGIKIGTRGEFARTSLGQAQVSDRTFNVLPTLVLEHDIKQAKLFVTYAKKLFRPSWHQLNPSPQFHNPVTIQRGNPELRPAINHYVEAKYSYAKNDNRYQWALFYGHTQDVQGLYTHIQPEGYFLDQAMNLGARQSIGAFLNTQIALGKNMDVGGFIKTSYDHTEPLKALTDSSTREGWVIEGGGSLLYSRATGWQFALNASANSPRINFQGKTRADVLYFVSIQKALNKNFTLAVNSGLPFAKRFNSYTTTKTASDFYTTQASDVALPALPLWFKMNYSFGKKKNGRNDTREESVRPSNGF</sequence>
<comment type="caution">
    <text evidence="3">The sequence shown here is derived from an EMBL/GenBank/DDBJ whole genome shotgun (WGS) entry which is preliminary data.</text>
</comment>
<dbReference type="Proteomes" id="UP000219559">
    <property type="component" value="Unassembled WGS sequence"/>
</dbReference>
<feature type="signal peptide" evidence="1">
    <location>
        <begin position="1"/>
        <end position="24"/>
    </location>
</feature>
<evidence type="ECO:0000313" key="4">
    <source>
        <dbReference type="Proteomes" id="UP000219559"/>
    </source>
</evidence>
<gene>
    <name evidence="3" type="ORF">B7P33_11840</name>
</gene>
<dbReference type="AlphaFoldDB" id="A0A2A4G7I0"/>
<dbReference type="SUPFAM" id="SSF49464">
    <property type="entry name" value="Carboxypeptidase regulatory domain-like"/>
    <property type="match status" value="1"/>
</dbReference>
<dbReference type="OrthoDB" id="603275at2"/>
<feature type="domain" description="Outer membrane protein beta-barrel" evidence="2">
    <location>
        <begin position="373"/>
        <end position="724"/>
    </location>
</feature>
<evidence type="ECO:0000256" key="1">
    <source>
        <dbReference type="SAM" id="SignalP"/>
    </source>
</evidence>
<reference evidence="3 4" key="1">
    <citation type="submission" date="2017-04" db="EMBL/GenBank/DDBJ databases">
        <title>A new member of the family Flavobacteriaceae isolated from ascidians.</title>
        <authorList>
            <person name="Chen L."/>
        </authorList>
    </citation>
    <scope>NUCLEOTIDE SEQUENCE [LARGE SCALE GENOMIC DNA]</scope>
    <source>
        <strain evidence="3 4">HQA918</strain>
    </source>
</reference>
<protein>
    <recommendedName>
        <fullName evidence="2">Outer membrane protein beta-barrel domain-containing protein</fullName>
    </recommendedName>
</protein>
<dbReference type="EMBL" id="NBWU01000004">
    <property type="protein sequence ID" value="PCE63938.1"/>
    <property type="molecule type" value="Genomic_DNA"/>
</dbReference>
<keyword evidence="4" id="KW-1185">Reference proteome</keyword>
<dbReference type="Gene3D" id="2.60.40.1120">
    <property type="entry name" value="Carboxypeptidase-like, regulatory domain"/>
    <property type="match status" value="1"/>
</dbReference>
<evidence type="ECO:0000313" key="3">
    <source>
        <dbReference type="EMBL" id="PCE63938.1"/>
    </source>
</evidence>
<dbReference type="SUPFAM" id="SSF56935">
    <property type="entry name" value="Porins"/>
    <property type="match status" value="1"/>
</dbReference>
<dbReference type="Pfam" id="PF13715">
    <property type="entry name" value="CarbopepD_reg_2"/>
    <property type="match status" value="1"/>
</dbReference>
<accession>A0A2A4G7I0</accession>
<dbReference type="InterPro" id="IPR041700">
    <property type="entry name" value="OMP_b-brl_3"/>
</dbReference>
<dbReference type="RefSeq" id="WP_097442655.1">
    <property type="nucleotide sequence ID" value="NZ_NBWU01000004.1"/>
</dbReference>
<name>A0A2A4G7I0_9FLAO</name>